<evidence type="ECO:0000313" key="2">
    <source>
        <dbReference type="EMBL" id="VDK53850.1"/>
    </source>
</evidence>
<keyword evidence="3" id="KW-1185">Reference proteome</keyword>
<proteinExistence type="predicted"/>
<reference evidence="4" key="1">
    <citation type="submission" date="2016-06" db="UniProtKB">
        <authorList>
            <consortium name="WormBaseParasite"/>
        </authorList>
    </citation>
    <scope>IDENTIFICATION</scope>
</reference>
<dbReference type="EMBL" id="UYRT01014244">
    <property type="protein sequence ID" value="VDK53850.1"/>
    <property type="molecule type" value="Genomic_DNA"/>
</dbReference>
<protein>
    <submittedName>
        <fullName evidence="4">ZM domain-containing protein</fullName>
    </submittedName>
</protein>
<feature type="region of interest" description="Disordered" evidence="1">
    <location>
        <begin position="1"/>
        <end position="174"/>
    </location>
</feature>
<name>A0A183DBX1_9BILA</name>
<evidence type="ECO:0000256" key="1">
    <source>
        <dbReference type="SAM" id="MobiDB-lite"/>
    </source>
</evidence>
<accession>A0A183DBX1</accession>
<dbReference type="Proteomes" id="UP000271098">
    <property type="component" value="Unassembled WGS sequence"/>
</dbReference>
<feature type="compositionally biased region" description="Low complexity" evidence="1">
    <location>
        <begin position="122"/>
        <end position="143"/>
    </location>
</feature>
<dbReference type="WBParaSite" id="GPUH_0000622001-mRNA-1">
    <property type="protein sequence ID" value="GPUH_0000622001-mRNA-1"/>
    <property type="gene ID" value="GPUH_0000622001"/>
</dbReference>
<gene>
    <name evidence="2" type="ORF">GPUH_LOCUS6210</name>
</gene>
<reference evidence="2 3" key="2">
    <citation type="submission" date="2018-11" db="EMBL/GenBank/DDBJ databases">
        <authorList>
            <consortium name="Pathogen Informatics"/>
        </authorList>
    </citation>
    <scope>NUCLEOTIDE SEQUENCE [LARGE SCALE GENOMIC DNA]</scope>
</reference>
<evidence type="ECO:0000313" key="3">
    <source>
        <dbReference type="Proteomes" id="UP000271098"/>
    </source>
</evidence>
<organism evidence="4">
    <name type="scientific">Gongylonema pulchrum</name>
    <dbReference type="NCBI Taxonomy" id="637853"/>
    <lineage>
        <taxon>Eukaryota</taxon>
        <taxon>Metazoa</taxon>
        <taxon>Ecdysozoa</taxon>
        <taxon>Nematoda</taxon>
        <taxon>Chromadorea</taxon>
        <taxon>Rhabditida</taxon>
        <taxon>Spirurina</taxon>
        <taxon>Spiruromorpha</taxon>
        <taxon>Spiruroidea</taxon>
        <taxon>Gongylonematidae</taxon>
        <taxon>Gongylonema</taxon>
    </lineage>
</organism>
<dbReference type="AlphaFoldDB" id="A0A183DBX1"/>
<evidence type="ECO:0000313" key="4">
    <source>
        <dbReference type="WBParaSite" id="GPUH_0000622001-mRNA-1"/>
    </source>
</evidence>
<feature type="compositionally biased region" description="Polar residues" evidence="1">
    <location>
        <begin position="7"/>
        <end position="32"/>
    </location>
</feature>
<sequence length="192" mass="20920">MFENKQRNCSQLIFSTNNRSRAPNTNSSSISQLPAAGDESYAKDDDNYYEISDFGARRKESSSNYAKPDGKHSSSPVRPPVTQHQRRHHPHVPTAAAAAQQEFVPAFPVTQPPLRPPGSANSSQTGGYYSSGSSLGAPSSYASHNQSSLPRSPGHRGSLVGKHSMSSRAVSFEDEDDGFYDNIQVAFFQTMH</sequence>